<evidence type="ECO:0000256" key="7">
    <source>
        <dbReference type="PROSITE-ProRule" id="PRU00169"/>
    </source>
</evidence>
<feature type="transmembrane region" description="Helical" evidence="8">
    <location>
        <begin position="41"/>
        <end position="64"/>
    </location>
</feature>
<feature type="transmembrane region" description="Helical" evidence="8">
    <location>
        <begin position="70"/>
        <end position="88"/>
    </location>
</feature>
<protein>
    <recommendedName>
        <fullName evidence="2">histidine kinase</fullName>
        <ecNumber evidence="2">2.7.13.3</ecNumber>
    </recommendedName>
</protein>
<dbReference type="Pfam" id="PF02518">
    <property type="entry name" value="HATPase_c"/>
    <property type="match status" value="1"/>
</dbReference>
<dbReference type="InterPro" id="IPR003661">
    <property type="entry name" value="HisK_dim/P_dom"/>
</dbReference>
<keyword evidence="8" id="KW-0472">Membrane</keyword>
<dbReference type="PRINTS" id="PR00344">
    <property type="entry name" value="BCTRLSENSOR"/>
</dbReference>
<dbReference type="PANTHER" id="PTHR43711">
    <property type="entry name" value="TWO-COMPONENT HISTIDINE KINASE"/>
    <property type="match status" value="1"/>
</dbReference>
<dbReference type="GeneID" id="77254662"/>
<feature type="transmembrane region" description="Helical" evidence="8">
    <location>
        <begin position="100"/>
        <end position="119"/>
    </location>
</feature>
<dbReference type="SMART" id="SM00388">
    <property type="entry name" value="HisKA"/>
    <property type="match status" value="1"/>
</dbReference>
<dbReference type="Gene3D" id="1.10.287.130">
    <property type="match status" value="1"/>
</dbReference>
<evidence type="ECO:0000313" key="11">
    <source>
        <dbReference type="EMBL" id="ARM82769.1"/>
    </source>
</evidence>
<feature type="modified residue" description="4-aspartylphosphate" evidence="7">
    <location>
        <position position="513"/>
    </location>
</feature>
<dbReference type="Pfam" id="PF00072">
    <property type="entry name" value="Response_reg"/>
    <property type="match status" value="1"/>
</dbReference>
<keyword evidence="4 11" id="KW-0808">Transferase</keyword>
<dbReference type="SUPFAM" id="SSF47384">
    <property type="entry name" value="Homodimeric domain of signal transducing histidine kinase"/>
    <property type="match status" value="1"/>
</dbReference>
<dbReference type="AlphaFoldDB" id="A0A1W6K609"/>
<feature type="transmembrane region" description="Helical" evidence="8">
    <location>
        <begin position="174"/>
        <end position="194"/>
    </location>
</feature>
<dbReference type="GO" id="GO:0000155">
    <property type="term" value="F:phosphorelay sensor kinase activity"/>
    <property type="evidence" value="ECO:0007669"/>
    <property type="project" value="InterPro"/>
</dbReference>
<feature type="transmembrane region" description="Helical" evidence="8">
    <location>
        <begin position="131"/>
        <end position="162"/>
    </location>
</feature>
<dbReference type="InterPro" id="IPR036890">
    <property type="entry name" value="HATPase_C_sf"/>
</dbReference>
<dbReference type="InterPro" id="IPR005467">
    <property type="entry name" value="His_kinase_dom"/>
</dbReference>
<dbReference type="SMART" id="SM00448">
    <property type="entry name" value="REC"/>
    <property type="match status" value="1"/>
</dbReference>
<evidence type="ECO:0000256" key="4">
    <source>
        <dbReference type="ARBA" id="ARBA00022679"/>
    </source>
</evidence>
<dbReference type="RefSeq" id="WP_085678795.1">
    <property type="nucleotide sequence ID" value="NZ_CP020931.1"/>
</dbReference>
<evidence type="ECO:0000256" key="5">
    <source>
        <dbReference type="ARBA" id="ARBA00022777"/>
    </source>
</evidence>
<evidence type="ECO:0000256" key="6">
    <source>
        <dbReference type="ARBA" id="ARBA00023012"/>
    </source>
</evidence>
<dbReference type="PROSITE" id="PS50109">
    <property type="entry name" value="HIS_KIN"/>
    <property type="match status" value="1"/>
</dbReference>
<dbReference type="PROSITE" id="PS50110">
    <property type="entry name" value="RESPONSE_REGULATORY"/>
    <property type="match status" value="1"/>
</dbReference>
<evidence type="ECO:0000313" key="12">
    <source>
        <dbReference type="Proteomes" id="UP000193100"/>
    </source>
</evidence>
<evidence type="ECO:0000256" key="2">
    <source>
        <dbReference type="ARBA" id="ARBA00012438"/>
    </source>
</evidence>
<evidence type="ECO:0000259" key="9">
    <source>
        <dbReference type="PROSITE" id="PS50109"/>
    </source>
</evidence>
<name>A0A1W6K609_9GAMM</name>
<evidence type="ECO:0000256" key="8">
    <source>
        <dbReference type="SAM" id="Phobius"/>
    </source>
</evidence>
<dbReference type="SUPFAM" id="SSF52172">
    <property type="entry name" value="CheY-like"/>
    <property type="match status" value="1"/>
</dbReference>
<dbReference type="InterPro" id="IPR001789">
    <property type="entry name" value="Sig_transdc_resp-reg_receiver"/>
</dbReference>
<feature type="domain" description="Response regulatory" evidence="10">
    <location>
        <begin position="464"/>
        <end position="576"/>
    </location>
</feature>
<gene>
    <name evidence="11" type="primary">rcsC</name>
    <name evidence="11" type="ORF">MARSALSMR5_00671</name>
</gene>
<dbReference type="EC" id="2.7.13.3" evidence="2"/>
<dbReference type="InterPro" id="IPR050736">
    <property type="entry name" value="Sensor_HK_Regulatory"/>
</dbReference>
<dbReference type="CDD" id="cd00082">
    <property type="entry name" value="HisKA"/>
    <property type="match status" value="1"/>
</dbReference>
<dbReference type="Proteomes" id="UP000193100">
    <property type="component" value="Chromosome"/>
</dbReference>
<feature type="domain" description="Histidine kinase" evidence="9">
    <location>
        <begin position="229"/>
        <end position="443"/>
    </location>
</feature>
<dbReference type="InterPro" id="IPR003594">
    <property type="entry name" value="HATPase_dom"/>
</dbReference>
<dbReference type="SUPFAM" id="SSF55874">
    <property type="entry name" value="ATPase domain of HSP90 chaperone/DNA topoisomerase II/histidine kinase"/>
    <property type="match status" value="1"/>
</dbReference>
<proteinExistence type="predicted"/>
<dbReference type="Gene3D" id="3.40.50.2300">
    <property type="match status" value="1"/>
</dbReference>
<dbReference type="SMART" id="SM00387">
    <property type="entry name" value="HATPase_c"/>
    <property type="match status" value="1"/>
</dbReference>
<accession>A0A1W6K609</accession>
<organism evidence="11 12">
    <name type="scientific">Marinobacter salarius</name>
    <dbReference type="NCBI Taxonomy" id="1420917"/>
    <lineage>
        <taxon>Bacteria</taxon>
        <taxon>Pseudomonadati</taxon>
        <taxon>Pseudomonadota</taxon>
        <taxon>Gammaproteobacteria</taxon>
        <taxon>Pseudomonadales</taxon>
        <taxon>Marinobacteraceae</taxon>
        <taxon>Marinobacter</taxon>
    </lineage>
</organism>
<comment type="catalytic activity">
    <reaction evidence="1">
        <text>ATP + protein L-histidine = ADP + protein N-phospho-L-histidine.</text>
        <dbReference type="EC" id="2.7.13.3"/>
    </reaction>
</comment>
<dbReference type="Gene3D" id="3.30.565.10">
    <property type="entry name" value="Histidine kinase-like ATPase, C-terminal domain"/>
    <property type="match status" value="1"/>
</dbReference>
<dbReference type="InterPro" id="IPR004358">
    <property type="entry name" value="Sig_transdc_His_kin-like_C"/>
</dbReference>
<dbReference type="EMBL" id="CP020931">
    <property type="protein sequence ID" value="ARM82769.1"/>
    <property type="molecule type" value="Genomic_DNA"/>
</dbReference>
<keyword evidence="8" id="KW-0812">Transmembrane</keyword>
<sequence length="580" mass="64351">MNFSQLRDQRANGFRRLRFEPALEAHYRRVRDEGIRSRARLVSASALTLFLVYTLLDSLMLPPAIARDTIAVRLMVTCPVIIGVWWLSYRDIRNDHFVKIYALAYLVGGLSVVGIIGLARLENHPLPYEGILLMLMFGYFVMGIPFRTVSGASLLVIVAYLWVEHATGSGAHQLMINGFFIGTANIIGMVGSWLSEHRQRAHFLDRQMLNASKQQAEQENHRKTRLITVASHDLRQPLNVISLILENLTADGLPVEQQSLVSRLKSSVTHFNNLLASVLDISRIQEGMISPEPTRLCTWQVIRQVSETFSEQVQRPGAQLVIHKPATGSGVFADPQLLHRVLQNLVTNALEHSDATRIDLRAHQDNGKLCFEVQDDGRGIDDGSLEQIFTPFFRNSQRQRSCPGLGLGLAIVHELTGMMEGHCNVSSSPGQGACFRVFLPATPAPQTTESVSGAAVPPSAHSPSLVVVEDHDEARHWTCETLASWGYSVRGVASAEQAITRWGASSNAILVSDVHLPEMSGDALYDRLFARKSVRGGILMTADTTIPQGYDSERRLWVLHKPLIAMRLRAAITQLDRLAD</sequence>
<keyword evidence="3 7" id="KW-0597">Phosphoprotein</keyword>
<keyword evidence="5 11" id="KW-0418">Kinase</keyword>
<reference evidence="11 12" key="1">
    <citation type="submission" date="2017-04" db="EMBL/GenBank/DDBJ databases">
        <title>Genome Sequence of Marinobacter salarius strain SMR5 Isolated from a culture of the Diatom Skeletonema marinoi.</title>
        <authorList>
            <person name="Topel M."/>
            <person name="Pinder M.I.M."/>
            <person name="Johansson O.N."/>
            <person name="Kourtchenko O."/>
            <person name="Godhe A."/>
            <person name="Clarke A.K."/>
        </authorList>
    </citation>
    <scope>NUCLEOTIDE SEQUENCE [LARGE SCALE GENOMIC DNA]</scope>
    <source>
        <strain evidence="11 12">SMR5</strain>
    </source>
</reference>
<dbReference type="InterPro" id="IPR036097">
    <property type="entry name" value="HisK_dim/P_sf"/>
</dbReference>
<keyword evidence="8" id="KW-1133">Transmembrane helix</keyword>
<dbReference type="PANTHER" id="PTHR43711:SF1">
    <property type="entry name" value="HISTIDINE KINASE 1"/>
    <property type="match status" value="1"/>
</dbReference>
<evidence type="ECO:0000256" key="1">
    <source>
        <dbReference type="ARBA" id="ARBA00000085"/>
    </source>
</evidence>
<evidence type="ECO:0000259" key="10">
    <source>
        <dbReference type="PROSITE" id="PS50110"/>
    </source>
</evidence>
<keyword evidence="6" id="KW-0902">Two-component regulatory system</keyword>
<dbReference type="CDD" id="cd00156">
    <property type="entry name" value="REC"/>
    <property type="match status" value="1"/>
</dbReference>
<evidence type="ECO:0000256" key="3">
    <source>
        <dbReference type="ARBA" id="ARBA00022553"/>
    </source>
</evidence>
<dbReference type="Pfam" id="PF00512">
    <property type="entry name" value="HisKA"/>
    <property type="match status" value="1"/>
</dbReference>
<dbReference type="STRING" id="1420917.AU15_02360"/>
<dbReference type="InterPro" id="IPR011006">
    <property type="entry name" value="CheY-like_superfamily"/>
</dbReference>